<name>A0A972GTN4_9BACL</name>
<proteinExistence type="predicted"/>
<evidence type="ECO:0000313" key="3">
    <source>
        <dbReference type="Proteomes" id="UP000641588"/>
    </source>
</evidence>
<protein>
    <recommendedName>
        <fullName evidence="4">Restriction endonuclease subunit S</fullName>
    </recommendedName>
</protein>
<dbReference type="RefSeq" id="WP_171654757.1">
    <property type="nucleotide sequence ID" value="NZ_WHOD01000099.1"/>
</dbReference>
<dbReference type="Proteomes" id="UP000641588">
    <property type="component" value="Unassembled WGS sequence"/>
</dbReference>
<gene>
    <name evidence="2" type="ORF">GC093_25365</name>
</gene>
<organism evidence="2 3">
    <name type="scientific">Paenibacillus foliorum</name>
    <dbReference type="NCBI Taxonomy" id="2654974"/>
    <lineage>
        <taxon>Bacteria</taxon>
        <taxon>Bacillati</taxon>
        <taxon>Bacillota</taxon>
        <taxon>Bacilli</taxon>
        <taxon>Bacillales</taxon>
        <taxon>Paenibacillaceae</taxon>
        <taxon>Paenibacillus</taxon>
    </lineage>
</organism>
<dbReference type="AlphaFoldDB" id="A0A972GTN4"/>
<comment type="caution">
    <text evidence="2">The sequence shown here is derived from an EMBL/GenBank/DDBJ whole genome shotgun (WGS) entry which is preliminary data.</text>
</comment>
<keyword evidence="3" id="KW-1185">Reference proteome</keyword>
<feature type="region of interest" description="Disordered" evidence="1">
    <location>
        <begin position="90"/>
        <end position="120"/>
    </location>
</feature>
<dbReference type="Pfam" id="PF26595">
    <property type="entry name" value="A_ENA"/>
    <property type="match status" value="1"/>
</dbReference>
<evidence type="ECO:0000313" key="2">
    <source>
        <dbReference type="EMBL" id="NOU96522.1"/>
    </source>
</evidence>
<evidence type="ECO:0000256" key="1">
    <source>
        <dbReference type="SAM" id="MobiDB-lite"/>
    </source>
</evidence>
<feature type="compositionally biased region" description="Gly residues" evidence="1">
    <location>
        <begin position="97"/>
        <end position="108"/>
    </location>
</feature>
<evidence type="ECO:0008006" key="4">
    <source>
        <dbReference type="Google" id="ProtNLM"/>
    </source>
</evidence>
<reference evidence="2" key="1">
    <citation type="submission" date="2019-10" db="EMBL/GenBank/DDBJ databases">
        <title>Description of Paenibacillus glebae sp. nov.</title>
        <authorList>
            <person name="Carlier A."/>
            <person name="Qi S."/>
        </authorList>
    </citation>
    <scope>NUCLEOTIDE SEQUENCE</scope>
    <source>
        <strain evidence="2">LMG 31456</strain>
    </source>
</reference>
<sequence>MSRTDSYHKMLQAAANFQSNIALILEAKSAEAARSSQWICQHLASDHFESHSDQIKKTIEIHEQLLEVIDGMTKMEVALAKNLQVLLGQSEAESDSSGGGGTEGGSGDFGDMFPFGGGSK</sequence>
<dbReference type="InterPro" id="IPR058705">
    <property type="entry name" value="A_ENA"/>
</dbReference>
<accession>A0A972GTN4</accession>
<dbReference type="EMBL" id="WHOD01000099">
    <property type="protein sequence ID" value="NOU96522.1"/>
    <property type="molecule type" value="Genomic_DNA"/>
</dbReference>